<organism evidence="2 3">
    <name type="scientific">Fulvimarina manganoxydans</name>
    <dbReference type="NCBI Taxonomy" id="937218"/>
    <lineage>
        <taxon>Bacteria</taxon>
        <taxon>Pseudomonadati</taxon>
        <taxon>Pseudomonadota</taxon>
        <taxon>Alphaproteobacteria</taxon>
        <taxon>Hyphomicrobiales</taxon>
        <taxon>Aurantimonadaceae</taxon>
        <taxon>Fulvimarina</taxon>
    </lineage>
</organism>
<dbReference type="STRING" id="937218.SAMN06297251_12631"/>
<keyword evidence="3" id="KW-1185">Reference proteome</keyword>
<dbReference type="GO" id="GO:0071949">
    <property type="term" value="F:FAD binding"/>
    <property type="evidence" value="ECO:0007669"/>
    <property type="project" value="InterPro"/>
</dbReference>
<gene>
    <name evidence="2" type="ORF">SAMN06297251_12631</name>
</gene>
<evidence type="ECO:0000259" key="1">
    <source>
        <dbReference type="PROSITE" id="PS50925"/>
    </source>
</evidence>
<dbReference type="InterPro" id="IPR007024">
    <property type="entry name" value="BLUF_domain"/>
</dbReference>
<dbReference type="SUPFAM" id="SSF54975">
    <property type="entry name" value="Acylphosphatase/BLUF domain-like"/>
    <property type="match status" value="1"/>
</dbReference>
<dbReference type="RefSeq" id="WP_084412296.1">
    <property type="nucleotide sequence ID" value="NZ_FWXR01000026.1"/>
</dbReference>
<dbReference type="Gene3D" id="3.30.70.100">
    <property type="match status" value="1"/>
</dbReference>
<proteinExistence type="predicted"/>
<accession>A0A1W2EJB2</accession>
<dbReference type="GO" id="GO:0009882">
    <property type="term" value="F:blue light photoreceptor activity"/>
    <property type="evidence" value="ECO:0007669"/>
    <property type="project" value="InterPro"/>
</dbReference>
<dbReference type="Pfam" id="PF04940">
    <property type="entry name" value="BLUF"/>
    <property type="match status" value="1"/>
</dbReference>
<evidence type="ECO:0000313" key="2">
    <source>
        <dbReference type="EMBL" id="SMD09582.1"/>
    </source>
</evidence>
<dbReference type="Proteomes" id="UP000192656">
    <property type="component" value="Unassembled WGS sequence"/>
</dbReference>
<dbReference type="SMART" id="SM01034">
    <property type="entry name" value="BLUF"/>
    <property type="match status" value="1"/>
</dbReference>
<dbReference type="InterPro" id="IPR036046">
    <property type="entry name" value="Acylphosphatase-like_dom_sf"/>
</dbReference>
<evidence type="ECO:0000313" key="3">
    <source>
        <dbReference type="Proteomes" id="UP000192656"/>
    </source>
</evidence>
<reference evidence="2 3" key="1">
    <citation type="submission" date="2017-04" db="EMBL/GenBank/DDBJ databases">
        <authorList>
            <person name="Afonso C.L."/>
            <person name="Miller P.J."/>
            <person name="Scott M.A."/>
            <person name="Spackman E."/>
            <person name="Goraichik I."/>
            <person name="Dimitrov K.M."/>
            <person name="Suarez D.L."/>
            <person name="Swayne D.E."/>
        </authorList>
    </citation>
    <scope>NUCLEOTIDE SEQUENCE [LARGE SCALE GENOMIC DNA]</scope>
    <source>
        <strain evidence="2 3">CGMCC 1.10972</strain>
    </source>
</reference>
<sequence length="143" mass="16177">MRHICYTSYGKTIDLNVFYSIVDHANRKNAALGIGGEISFHDQSLTQILEGPEEALATLMDAIWRDERHDGIVVISDFSIETTHFRNFGMALVHPLDLARHSIAISAAHRQPRRDAEEARYVRALMRSMPRQGPHGFRHKTGA</sequence>
<dbReference type="EMBL" id="FWXR01000026">
    <property type="protein sequence ID" value="SMD09582.1"/>
    <property type="molecule type" value="Genomic_DNA"/>
</dbReference>
<name>A0A1W2EJB2_9HYPH</name>
<dbReference type="OrthoDB" id="196105at2"/>
<feature type="domain" description="BLUF" evidence="1">
    <location>
        <begin position="1"/>
        <end position="91"/>
    </location>
</feature>
<dbReference type="PROSITE" id="PS50925">
    <property type="entry name" value="BLUF"/>
    <property type="match status" value="1"/>
</dbReference>
<protein>
    <submittedName>
        <fullName evidence="2">Sensors of blue-light using FAD</fullName>
    </submittedName>
</protein>
<dbReference type="AlphaFoldDB" id="A0A1W2EJB2"/>